<keyword evidence="2" id="KW-0963">Cytoplasm</keyword>
<reference evidence="9 10" key="1">
    <citation type="submission" date="2020-08" db="EMBL/GenBank/DDBJ databases">
        <title>Genomic Encyclopedia of Type Strains, Phase IV (KMG-IV): sequencing the most valuable type-strain genomes for metagenomic binning, comparative biology and taxonomic classification.</title>
        <authorList>
            <person name="Goeker M."/>
        </authorList>
    </citation>
    <scope>NUCLEOTIDE SEQUENCE [LARGE SCALE GENOMIC DNA]</scope>
    <source>
        <strain evidence="9 10">DSM 2461</strain>
    </source>
</reference>
<comment type="caution">
    <text evidence="9">The sequence shown here is derived from an EMBL/GenBank/DDBJ whole genome shotgun (WGS) entry which is preliminary data.</text>
</comment>
<organism evidence="9 10">
    <name type="scientific">Spirochaeta isovalerica</name>
    <dbReference type="NCBI Taxonomy" id="150"/>
    <lineage>
        <taxon>Bacteria</taxon>
        <taxon>Pseudomonadati</taxon>
        <taxon>Spirochaetota</taxon>
        <taxon>Spirochaetia</taxon>
        <taxon>Spirochaetales</taxon>
        <taxon>Spirochaetaceae</taxon>
        <taxon>Spirochaeta</taxon>
    </lineage>
</organism>
<dbReference type="InterPro" id="IPR011990">
    <property type="entry name" value="TPR-like_helical_dom_sf"/>
</dbReference>
<evidence type="ECO:0000256" key="2">
    <source>
        <dbReference type="ARBA" id="ARBA00022490"/>
    </source>
</evidence>
<feature type="transmembrane region" description="Helical" evidence="7">
    <location>
        <begin position="319"/>
        <end position="341"/>
    </location>
</feature>
<feature type="repeat" description="TPR" evidence="6">
    <location>
        <begin position="88"/>
        <end position="121"/>
    </location>
</feature>
<evidence type="ECO:0000259" key="8">
    <source>
        <dbReference type="PROSITE" id="PS50887"/>
    </source>
</evidence>
<feature type="domain" description="GGDEF" evidence="8">
    <location>
        <begin position="392"/>
        <end position="515"/>
    </location>
</feature>
<evidence type="ECO:0000256" key="7">
    <source>
        <dbReference type="SAM" id="Phobius"/>
    </source>
</evidence>
<dbReference type="PANTHER" id="PTHR46630:SF1">
    <property type="entry name" value="TETRATRICOPEPTIDE REPEAT PROTEIN 29"/>
    <property type="match status" value="1"/>
</dbReference>
<evidence type="ECO:0000313" key="10">
    <source>
        <dbReference type="Proteomes" id="UP000587760"/>
    </source>
</evidence>
<dbReference type="PANTHER" id="PTHR46630">
    <property type="entry name" value="TETRATRICOPEPTIDE REPEAT PROTEIN 29"/>
    <property type="match status" value="1"/>
</dbReference>
<evidence type="ECO:0000256" key="4">
    <source>
        <dbReference type="ARBA" id="ARBA00022803"/>
    </source>
</evidence>
<dbReference type="Pfam" id="PF13176">
    <property type="entry name" value="TPR_7"/>
    <property type="match status" value="1"/>
</dbReference>
<dbReference type="SUPFAM" id="SSF48452">
    <property type="entry name" value="TPR-like"/>
    <property type="match status" value="2"/>
</dbReference>
<dbReference type="NCBIfam" id="TIGR00254">
    <property type="entry name" value="GGDEF"/>
    <property type="match status" value="1"/>
</dbReference>
<dbReference type="InterPro" id="IPR029787">
    <property type="entry name" value="Nucleotide_cyclase"/>
</dbReference>
<evidence type="ECO:0000256" key="1">
    <source>
        <dbReference type="ARBA" id="ARBA00004496"/>
    </source>
</evidence>
<dbReference type="InterPro" id="IPR043128">
    <property type="entry name" value="Rev_trsase/Diguanyl_cyclase"/>
</dbReference>
<dbReference type="InterPro" id="IPR051476">
    <property type="entry name" value="Bac_ResReg_Asp_Phosphatase"/>
</dbReference>
<dbReference type="AlphaFoldDB" id="A0A841R7A2"/>
<evidence type="ECO:0000313" key="9">
    <source>
        <dbReference type="EMBL" id="MBB6478920.1"/>
    </source>
</evidence>
<dbReference type="Pfam" id="PF00990">
    <property type="entry name" value="GGDEF"/>
    <property type="match status" value="1"/>
</dbReference>
<gene>
    <name evidence="9" type="ORF">HNR50_000553</name>
</gene>
<evidence type="ECO:0000256" key="6">
    <source>
        <dbReference type="PROSITE-ProRule" id="PRU00339"/>
    </source>
</evidence>
<name>A0A841R7A2_9SPIO</name>
<accession>A0A841R7A2</accession>
<dbReference type="SMART" id="SM00028">
    <property type="entry name" value="TPR"/>
    <property type="match status" value="5"/>
</dbReference>
<sequence length="515" mass="59079">MFATIEDQIRSYNQQAEALTPDKAGEMLNLAKKAFSLAEAENFNKLGAEAQALMGIAYYYLLEIDKSLEYLNYCYDTALKYQFADLISYASYNMGIVYRYLDDKEKALTLFHESLANQDDANTIQKLSTLKALAETHRDLGQYTEAAGYTESALLIAKELEEQLIIQELQLLSGDIAYKNGNLRESVSRLIAIIRETSETAAMTAVRSSAMSLLGRNYARLNDNTRALSYGQDALLLAVSSGDEPNRLEAYSSLAFIYRQMNQFEEAYNYLSLYYKQKEIYDSGKNEKNLNSIKAYYETLEKEKEIDEQRVRIASQNRLIIYGTLLLVGLLALLFIFYQLYRRNQRVVEKLSRDLKKEMVLSKTDAVTGLPNRKAIEEKIREAFLQWKTDRKDFSLLFISFSEYRNLDKDIEDGAGEKFQKFIGDLLNTELKGQDFIALWKPFLFSVLLPSTDRESLILLGERLEHSLIEQRFKINDKEMSLSYTTASAVYSGEGTMHEFIDSCKNELKTDKTNT</sequence>
<dbReference type="Gene3D" id="1.25.40.10">
    <property type="entry name" value="Tetratricopeptide repeat domain"/>
    <property type="match status" value="2"/>
</dbReference>
<comment type="similarity">
    <text evidence="5">Belongs to the Rap family.</text>
</comment>
<dbReference type="SUPFAM" id="SSF55073">
    <property type="entry name" value="Nucleotide cyclase"/>
    <property type="match status" value="1"/>
</dbReference>
<keyword evidence="7" id="KW-0472">Membrane</keyword>
<dbReference type="SMART" id="SM00267">
    <property type="entry name" value="GGDEF"/>
    <property type="match status" value="1"/>
</dbReference>
<dbReference type="Proteomes" id="UP000587760">
    <property type="component" value="Unassembled WGS sequence"/>
</dbReference>
<evidence type="ECO:0000256" key="3">
    <source>
        <dbReference type="ARBA" id="ARBA00022737"/>
    </source>
</evidence>
<dbReference type="PROSITE" id="PS50887">
    <property type="entry name" value="GGDEF"/>
    <property type="match status" value="1"/>
</dbReference>
<dbReference type="InterPro" id="IPR019734">
    <property type="entry name" value="TPR_rpt"/>
</dbReference>
<protein>
    <submittedName>
        <fullName evidence="9">Diguanylate cyclase (GGDEF)-like protein</fullName>
    </submittedName>
</protein>
<dbReference type="GO" id="GO:0005737">
    <property type="term" value="C:cytoplasm"/>
    <property type="evidence" value="ECO:0007669"/>
    <property type="project" value="UniProtKB-SubCell"/>
</dbReference>
<keyword evidence="4 6" id="KW-0802">TPR repeat</keyword>
<keyword evidence="7" id="KW-0812">Transmembrane</keyword>
<keyword evidence="10" id="KW-1185">Reference proteome</keyword>
<dbReference type="PROSITE" id="PS50005">
    <property type="entry name" value="TPR"/>
    <property type="match status" value="1"/>
</dbReference>
<dbReference type="InterPro" id="IPR000160">
    <property type="entry name" value="GGDEF_dom"/>
</dbReference>
<dbReference type="RefSeq" id="WP_184743390.1">
    <property type="nucleotide sequence ID" value="NZ_JACHGJ010000001.1"/>
</dbReference>
<dbReference type="Gene3D" id="3.30.70.270">
    <property type="match status" value="1"/>
</dbReference>
<dbReference type="EMBL" id="JACHGJ010000001">
    <property type="protein sequence ID" value="MBB6478920.1"/>
    <property type="molecule type" value="Genomic_DNA"/>
</dbReference>
<keyword evidence="7" id="KW-1133">Transmembrane helix</keyword>
<proteinExistence type="inferred from homology"/>
<comment type="subcellular location">
    <subcellularLocation>
        <location evidence="1">Cytoplasm</location>
    </subcellularLocation>
</comment>
<evidence type="ECO:0000256" key="5">
    <source>
        <dbReference type="ARBA" id="ARBA00038253"/>
    </source>
</evidence>
<keyword evidence="3" id="KW-0677">Repeat</keyword>